<keyword evidence="2" id="KW-0732">Signal</keyword>
<sequence>MGIAAASMLVLTGAMGTAQAAPATVTNKNLPTMAEVVKAVPQLKGGVASKEKSRTYDGPGKKCTGSKKTKADAGRMAVYMPDFEAEVMQDTFVMVHTLKFANKAKAKAIIADVKRYAKRCSGKVYDGAKSSKLTLPKIGDERAGLAMHMKGEGPEMRANLVVTRKGRTLVQVIQMGGDKPAKSQTVAVAKVALKRSR</sequence>
<protein>
    <recommendedName>
        <fullName evidence="5">Sensor domain-containing protein</fullName>
    </recommendedName>
</protein>
<feature type="signal peptide" evidence="2">
    <location>
        <begin position="1"/>
        <end position="20"/>
    </location>
</feature>
<comment type="caution">
    <text evidence="3">The sequence shown here is derived from an EMBL/GenBank/DDBJ whole genome shotgun (WGS) entry which is preliminary data.</text>
</comment>
<feature type="region of interest" description="Disordered" evidence="1">
    <location>
        <begin position="48"/>
        <end position="68"/>
    </location>
</feature>
<proteinExistence type="predicted"/>
<evidence type="ECO:0000313" key="4">
    <source>
        <dbReference type="Proteomes" id="UP001501581"/>
    </source>
</evidence>
<evidence type="ECO:0000256" key="2">
    <source>
        <dbReference type="SAM" id="SignalP"/>
    </source>
</evidence>
<feature type="chain" id="PRO_5045862544" description="Sensor domain-containing protein" evidence="2">
    <location>
        <begin position="21"/>
        <end position="197"/>
    </location>
</feature>
<name>A0ABN1TYI4_9ACTN</name>
<accession>A0ABN1TYI4</accession>
<dbReference type="EMBL" id="BAAALG010000010">
    <property type="protein sequence ID" value="GAA1104832.1"/>
    <property type="molecule type" value="Genomic_DNA"/>
</dbReference>
<gene>
    <name evidence="3" type="ORF">GCM10009668_25230</name>
</gene>
<keyword evidence="4" id="KW-1185">Reference proteome</keyword>
<reference evidence="3 4" key="1">
    <citation type="journal article" date="2019" name="Int. J. Syst. Evol. Microbiol.">
        <title>The Global Catalogue of Microorganisms (GCM) 10K type strain sequencing project: providing services to taxonomists for standard genome sequencing and annotation.</title>
        <authorList>
            <consortium name="The Broad Institute Genomics Platform"/>
            <consortium name="The Broad Institute Genome Sequencing Center for Infectious Disease"/>
            <person name="Wu L."/>
            <person name="Ma J."/>
        </authorList>
    </citation>
    <scope>NUCLEOTIDE SEQUENCE [LARGE SCALE GENOMIC DNA]</scope>
    <source>
        <strain evidence="3 4">JCM 13008</strain>
    </source>
</reference>
<evidence type="ECO:0008006" key="5">
    <source>
        <dbReference type="Google" id="ProtNLM"/>
    </source>
</evidence>
<organism evidence="3 4">
    <name type="scientific">Nocardioides dubius</name>
    <dbReference type="NCBI Taxonomy" id="317019"/>
    <lineage>
        <taxon>Bacteria</taxon>
        <taxon>Bacillati</taxon>
        <taxon>Actinomycetota</taxon>
        <taxon>Actinomycetes</taxon>
        <taxon>Propionibacteriales</taxon>
        <taxon>Nocardioidaceae</taxon>
        <taxon>Nocardioides</taxon>
    </lineage>
</organism>
<evidence type="ECO:0000256" key="1">
    <source>
        <dbReference type="SAM" id="MobiDB-lite"/>
    </source>
</evidence>
<evidence type="ECO:0000313" key="3">
    <source>
        <dbReference type="EMBL" id="GAA1104832.1"/>
    </source>
</evidence>
<dbReference type="Proteomes" id="UP001501581">
    <property type="component" value="Unassembled WGS sequence"/>
</dbReference>